<evidence type="ECO:0000313" key="1">
    <source>
        <dbReference type="EMBL" id="HDP78596.1"/>
    </source>
</evidence>
<organism evidence="1">
    <name type="scientific">Mesotoga infera</name>
    <dbReference type="NCBI Taxonomy" id="1236046"/>
    <lineage>
        <taxon>Bacteria</taxon>
        <taxon>Thermotogati</taxon>
        <taxon>Thermotogota</taxon>
        <taxon>Thermotogae</taxon>
        <taxon>Kosmotogales</taxon>
        <taxon>Kosmotogaceae</taxon>
        <taxon>Mesotoga</taxon>
    </lineage>
</organism>
<protein>
    <submittedName>
        <fullName evidence="1">Extracellular solute-binding protein</fullName>
    </submittedName>
</protein>
<dbReference type="PANTHER" id="PTHR43649">
    <property type="entry name" value="ARABINOSE-BINDING PROTEIN-RELATED"/>
    <property type="match status" value="1"/>
</dbReference>
<comment type="caution">
    <text evidence="1">The sequence shown here is derived from an EMBL/GenBank/DDBJ whole genome shotgun (WGS) entry which is preliminary data.</text>
</comment>
<accession>A0A7C1CX03</accession>
<dbReference type="Gene3D" id="3.40.190.10">
    <property type="entry name" value="Periplasmic binding protein-like II"/>
    <property type="match status" value="2"/>
</dbReference>
<dbReference type="PANTHER" id="PTHR43649:SF13">
    <property type="entry name" value="CARBOHYDRATE ABC TRANSPORTER SUBSTRATE-BINDING PROTEIN"/>
    <property type="match status" value="1"/>
</dbReference>
<dbReference type="Proteomes" id="UP000886198">
    <property type="component" value="Unassembled WGS sequence"/>
</dbReference>
<sequence>MKKTILLVVFLCSFIGLFGTELVFWTAPNPLQESFWKEVVTEWNQNNPDIQIKWSTIPAAGSSEEAILTSIASGRMPDICTNIFSGFAAQLIEADILVPLNSFPDFWELMEQRKMTSIVESWKFGNDYYVLPIYSNPIMMWWRSDILKELGYDKPPRTYSEIYEISEKYSVPYEKYGTLVVMGRNWYDRWYDFITYFYAASEGSPYLDVEKARALFNNDTGKEVVTFIDTMFRNDWTAVDLGSNPFYFGVVLGGIFGPWEINQARNLFPDVFDHITIAPPPVPDDYPEDKPIFTFADTKGLVMFATTKHMEEAWKFIKWVYSDIEKDRKWMEVTNLPPAREDLLTNPIFQEYMDDNPKFAAYASHVAYAVPPALTTKTVEVQDILTTFLIEQIMYGKSNPFDALSDASTRVRRELF</sequence>
<dbReference type="AlphaFoldDB" id="A0A7C1CX03"/>
<gene>
    <name evidence="1" type="ORF">ENN47_10540</name>
</gene>
<dbReference type="Pfam" id="PF01547">
    <property type="entry name" value="SBP_bac_1"/>
    <property type="match status" value="1"/>
</dbReference>
<dbReference type="SUPFAM" id="SSF53850">
    <property type="entry name" value="Periplasmic binding protein-like II"/>
    <property type="match status" value="1"/>
</dbReference>
<dbReference type="EMBL" id="DSBT01000323">
    <property type="protein sequence ID" value="HDP78596.1"/>
    <property type="molecule type" value="Genomic_DNA"/>
</dbReference>
<reference evidence="1" key="1">
    <citation type="journal article" date="2020" name="mSystems">
        <title>Genome- and Community-Level Interaction Insights into Carbon Utilization and Element Cycling Functions of Hydrothermarchaeota in Hydrothermal Sediment.</title>
        <authorList>
            <person name="Zhou Z."/>
            <person name="Liu Y."/>
            <person name="Xu W."/>
            <person name="Pan J."/>
            <person name="Luo Z.H."/>
            <person name="Li M."/>
        </authorList>
    </citation>
    <scope>NUCLEOTIDE SEQUENCE [LARGE SCALE GENOMIC DNA]</scope>
    <source>
        <strain evidence="1">SpSt-1179</strain>
    </source>
</reference>
<name>A0A7C1CX03_9BACT</name>
<dbReference type="InterPro" id="IPR050490">
    <property type="entry name" value="Bact_solute-bd_prot1"/>
</dbReference>
<proteinExistence type="predicted"/>
<dbReference type="InterPro" id="IPR006059">
    <property type="entry name" value="SBP"/>
</dbReference>